<evidence type="ECO:0000256" key="5">
    <source>
        <dbReference type="ARBA" id="ARBA00023065"/>
    </source>
</evidence>
<keyword evidence="10" id="KW-1185">Reference proteome</keyword>
<dbReference type="WBParaSite" id="nRc.2.0.1.t40008-RA">
    <property type="protein sequence ID" value="nRc.2.0.1.t40008-RA"/>
    <property type="gene ID" value="nRc.2.0.1.g40008"/>
</dbReference>
<keyword evidence="5" id="KW-0406">Ion transport</keyword>
<dbReference type="PANTHER" id="PTHR11003">
    <property type="entry name" value="POTASSIUM CHANNEL, SUBFAMILY K"/>
    <property type="match status" value="1"/>
</dbReference>
<organism evidence="10 11">
    <name type="scientific">Romanomermis culicivorax</name>
    <name type="common">Nematode worm</name>
    <dbReference type="NCBI Taxonomy" id="13658"/>
    <lineage>
        <taxon>Eukaryota</taxon>
        <taxon>Metazoa</taxon>
        <taxon>Ecdysozoa</taxon>
        <taxon>Nematoda</taxon>
        <taxon>Enoplea</taxon>
        <taxon>Dorylaimia</taxon>
        <taxon>Mermithida</taxon>
        <taxon>Mermithoidea</taxon>
        <taxon>Mermithidae</taxon>
        <taxon>Romanomermis</taxon>
    </lineage>
</organism>
<dbReference type="Pfam" id="PF07885">
    <property type="entry name" value="Ion_trans_2"/>
    <property type="match status" value="1"/>
</dbReference>
<keyword evidence="3 8" id="KW-0812">Transmembrane</keyword>
<dbReference type="Proteomes" id="UP000887565">
    <property type="component" value="Unplaced"/>
</dbReference>
<evidence type="ECO:0000256" key="3">
    <source>
        <dbReference type="ARBA" id="ARBA00022692"/>
    </source>
</evidence>
<feature type="transmembrane region" description="Helical" evidence="8">
    <location>
        <begin position="159"/>
        <end position="180"/>
    </location>
</feature>
<evidence type="ECO:0000313" key="10">
    <source>
        <dbReference type="Proteomes" id="UP000887565"/>
    </source>
</evidence>
<comment type="subcellular location">
    <subcellularLocation>
        <location evidence="1">Membrane</location>
        <topology evidence="1">Multi-pass membrane protein</topology>
    </subcellularLocation>
</comment>
<keyword evidence="2" id="KW-0813">Transport</keyword>
<name>A0A915KQN0_ROMCU</name>
<evidence type="ECO:0000313" key="11">
    <source>
        <dbReference type="WBParaSite" id="nRc.2.0.1.t40008-RA"/>
    </source>
</evidence>
<dbReference type="Gene3D" id="1.10.287.70">
    <property type="match status" value="1"/>
</dbReference>
<dbReference type="GO" id="GO:0015271">
    <property type="term" value="F:outward rectifier potassium channel activity"/>
    <property type="evidence" value="ECO:0007669"/>
    <property type="project" value="TreeGrafter"/>
</dbReference>
<protein>
    <submittedName>
        <fullName evidence="11">Potassium channel domain-containing protein</fullName>
    </submittedName>
</protein>
<keyword evidence="7" id="KW-0407">Ion channel</keyword>
<evidence type="ECO:0000256" key="2">
    <source>
        <dbReference type="ARBA" id="ARBA00022448"/>
    </source>
</evidence>
<sequence>MSEEQAHEETETAVKATELIAKVVIAKIILPHLLLSFFMVFYVAFGSMVFNAIEYDHDVQQSTAKSQRISAQYKKIMDHLQSSCSSEKHTDESYDKFRGDIRALLIKISELHENRNLSLKNGDVGFIAKPKWSFMDGCLYALSILTTTGYVNATPSTSLGQIVTVIYGLFGIPLMFLIAVDIGRFMSDVVLGIYPRISRLWRSRVLAKRKDSIVSKTAEPSKKKQSNGRTKLPLWATVSILLLFNTVGAFVYMAHGDPHPI</sequence>
<evidence type="ECO:0000256" key="8">
    <source>
        <dbReference type="SAM" id="Phobius"/>
    </source>
</evidence>
<reference evidence="11" key="1">
    <citation type="submission" date="2022-11" db="UniProtKB">
        <authorList>
            <consortium name="WormBaseParasite"/>
        </authorList>
    </citation>
    <scope>IDENTIFICATION</scope>
</reference>
<dbReference type="GO" id="GO:0022841">
    <property type="term" value="F:potassium ion leak channel activity"/>
    <property type="evidence" value="ECO:0007669"/>
    <property type="project" value="TreeGrafter"/>
</dbReference>
<dbReference type="InterPro" id="IPR013099">
    <property type="entry name" value="K_chnl_dom"/>
</dbReference>
<evidence type="ECO:0000256" key="4">
    <source>
        <dbReference type="ARBA" id="ARBA00022989"/>
    </source>
</evidence>
<feature type="domain" description="Potassium channel" evidence="9">
    <location>
        <begin position="130"/>
        <end position="187"/>
    </location>
</feature>
<dbReference type="GO" id="GO:0030322">
    <property type="term" value="P:stabilization of membrane potential"/>
    <property type="evidence" value="ECO:0007669"/>
    <property type="project" value="TreeGrafter"/>
</dbReference>
<dbReference type="SUPFAM" id="SSF81324">
    <property type="entry name" value="Voltage-gated potassium channels"/>
    <property type="match status" value="1"/>
</dbReference>
<feature type="transmembrane region" description="Helical" evidence="8">
    <location>
        <begin position="232"/>
        <end position="254"/>
    </location>
</feature>
<dbReference type="AlphaFoldDB" id="A0A915KQN0"/>
<dbReference type="InterPro" id="IPR003280">
    <property type="entry name" value="2pore_dom_K_chnl"/>
</dbReference>
<keyword evidence="4 8" id="KW-1133">Transmembrane helix</keyword>
<accession>A0A915KQN0</accession>
<dbReference type="GO" id="GO:0005886">
    <property type="term" value="C:plasma membrane"/>
    <property type="evidence" value="ECO:0007669"/>
    <property type="project" value="TreeGrafter"/>
</dbReference>
<dbReference type="PANTHER" id="PTHR11003:SF296">
    <property type="entry name" value="POTASSIUM CHANNEL DOMAIN-CONTAINING PROTEIN"/>
    <property type="match status" value="1"/>
</dbReference>
<proteinExistence type="predicted"/>
<evidence type="ECO:0000256" key="1">
    <source>
        <dbReference type="ARBA" id="ARBA00004141"/>
    </source>
</evidence>
<evidence type="ECO:0000256" key="7">
    <source>
        <dbReference type="ARBA" id="ARBA00023303"/>
    </source>
</evidence>
<evidence type="ECO:0000259" key="9">
    <source>
        <dbReference type="Pfam" id="PF07885"/>
    </source>
</evidence>
<evidence type="ECO:0000256" key="6">
    <source>
        <dbReference type="ARBA" id="ARBA00023136"/>
    </source>
</evidence>
<dbReference type="OMA" id="FHATEHY"/>
<keyword evidence="6 8" id="KW-0472">Membrane</keyword>
<feature type="transmembrane region" description="Helical" evidence="8">
    <location>
        <begin position="24"/>
        <end position="45"/>
    </location>
</feature>